<dbReference type="Proteomes" id="UP000198779">
    <property type="component" value="Unassembled WGS sequence"/>
</dbReference>
<dbReference type="AlphaFoldDB" id="A0A1G7VUP1"/>
<gene>
    <name evidence="1" type="ORF">SAMN04487901_106145</name>
</gene>
<keyword evidence="2" id="KW-1185">Reference proteome</keyword>
<dbReference type="EMBL" id="FNCQ01000006">
    <property type="protein sequence ID" value="SDG63516.1"/>
    <property type="molecule type" value="Genomic_DNA"/>
</dbReference>
<accession>A0A1G7VUP1</accession>
<evidence type="ECO:0000313" key="1">
    <source>
        <dbReference type="EMBL" id="SDG63516.1"/>
    </source>
</evidence>
<organism evidence="1 2">
    <name type="scientific">Prevotella communis</name>
    <dbReference type="NCBI Taxonomy" id="2913614"/>
    <lineage>
        <taxon>Bacteria</taxon>
        <taxon>Pseudomonadati</taxon>
        <taxon>Bacteroidota</taxon>
        <taxon>Bacteroidia</taxon>
        <taxon>Bacteroidales</taxon>
        <taxon>Prevotellaceae</taxon>
        <taxon>Prevotella</taxon>
    </lineage>
</organism>
<dbReference type="RefSeq" id="WP_091816805.1">
    <property type="nucleotide sequence ID" value="NZ_FNCQ01000006.1"/>
</dbReference>
<sequence>MRHIKYIIINDSMPEVSRGKSSNIRIDNLGYHYVINSQGEMLNPIDVSNPANLTLETRNLKPETKHLKPQEVERLNACSIGVKYNGKLSDPRLRPLLLALLNELHQYYPEVTILAKSEYDRYHVRVRKDMNQLRRELSDMI</sequence>
<reference evidence="2" key="1">
    <citation type="submission" date="2016-10" db="EMBL/GenBank/DDBJ databases">
        <authorList>
            <person name="Varghese N."/>
            <person name="Submissions S."/>
        </authorList>
    </citation>
    <scope>NUCLEOTIDE SEQUENCE [LARGE SCALE GENOMIC DNA]</scope>
    <source>
        <strain evidence="2">BP1-148</strain>
    </source>
</reference>
<proteinExistence type="predicted"/>
<protein>
    <recommendedName>
        <fullName evidence="3">N-acetylmuramoyl-L-alanine amidase</fullName>
    </recommendedName>
</protein>
<evidence type="ECO:0000313" key="2">
    <source>
        <dbReference type="Proteomes" id="UP000198779"/>
    </source>
</evidence>
<evidence type="ECO:0008006" key="3">
    <source>
        <dbReference type="Google" id="ProtNLM"/>
    </source>
</evidence>
<name>A0A1G7VUP1_9BACT</name>